<dbReference type="GO" id="GO:0008289">
    <property type="term" value="F:lipid binding"/>
    <property type="evidence" value="ECO:0007669"/>
    <property type="project" value="UniProtKB-KW"/>
</dbReference>
<name>A0A4R2R6L2_9RHOB</name>
<dbReference type="RefSeq" id="WP_132952809.1">
    <property type="nucleotide sequence ID" value="NZ_SLXU01000018.1"/>
</dbReference>
<evidence type="ECO:0000256" key="1">
    <source>
        <dbReference type="ARBA" id="ARBA00004749"/>
    </source>
</evidence>
<evidence type="ECO:0000259" key="8">
    <source>
        <dbReference type="Pfam" id="PF08511"/>
    </source>
</evidence>
<feature type="domain" description="COQ9 C-terminal" evidence="8">
    <location>
        <begin position="120"/>
        <end position="189"/>
    </location>
</feature>
<dbReference type="EMBL" id="SLXU01000018">
    <property type="protein sequence ID" value="TCP58692.1"/>
    <property type="molecule type" value="Genomic_DNA"/>
</dbReference>
<dbReference type="GO" id="GO:0006744">
    <property type="term" value="P:ubiquinone biosynthetic process"/>
    <property type="evidence" value="ECO:0007669"/>
    <property type="project" value="UniProtKB-KW"/>
</dbReference>
<evidence type="ECO:0000313" key="9">
    <source>
        <dbReference type="EMBL" id="TCP58692.1"/>
    </source>
</evidence>
<evidence type="ECO:0000256" key="3">
    <source>
        <dbReference type="ARBA" id="ARBA00022688"/>
    </source>
</evidence>
<keyword evidence="9" id="KW-0830">Ubiquinone</keyword>
<comment type="caution">
    <text evidence="9">The sequence shown here is derived from an EMBL/GenBank/DDBJ whole genome shotgun (WGS) entry which is preliminary data.</text>
</comment>
<evidence type="ECO:0000313" key="10">
    <source>
        <dbReference type="Proteomes" id="UP000295050"/>
    </source>
</evidence>
<dbReference type="OrthoDB" id="7201143at2"/>
<keyword evidence="5" id="KW-0446">Lipid-binding</keyword>
<dbReference type="Pfam" id="PF08511">
    <property type="entry name" value="COQ9"/>
    <property type="match status" value="1"/>
</dbReference>
<comment type="similarity">
    <text evidence="2">Belongs to the COQ9 family.</text>
</comment>
<dbReference type="InterPro" id="IPR012762">
    <property type="entry name" value="Ubiq_biosynth_COQ9"/>
</dbReference>
<comment type="pathway">
    <text evidence="1">Cofactor biosynthesis; ubiquinone biosynthesis.</text>
</comment>
<dbReference type="Proteomes" id="UP000295050">
    <property type="component" value="Unassembled WGS sequence"/>
</dbReference>
<dbReference type="Gene3D" id="1.10.357.10">
    <property type="entry name" value="Tetracycline Repressor, domain 2"/>
    <property type="match status" value="1"/>
</dbReference>
<evidence type="ECO:0000256" key="4">
    <source>
        <dbReference type="ARBA" id="ARBA00022946"/>
    </source>
</evidence>
<keyword evidence="10" id="KW-1185">Reference proteome</keyword>
<protein>
    <submittedName>
        <fullName evidence="9">Ubiquinone biosynthesis protein COQ9</fullName>
    </submittedName>
</protein>
<reference evidence="9 10" key="1">
    <citation type="submission" date="2019-03" db="EMBL/GenBank/DDBJ databases">
        <title>Genomic Encyclopedia of Type Strains, Phase IV (KMG-IV): sequencing the most valuable type-strain genomes for metagenomic binning, comparative biology and taxonomic classification.</title>
        <authorList>
            <person name="Goeker M."/>
        </authorList>
    </citation>
    <scope>NUCLEOTIDE SEQUENCE [LARGE SCALE GENOMIC DNA]</scope>
    <source>
        <strain evidence="9 10">DSM 24766</strain>
    </source>
</reference>
<sequence>MTESPNDMDHVKNTLLDAILIHVPFDGWSETAFRTAIAESHTDAGLARAACPRGALDLAVAYHKRGDDLMAQRMAETDLTDMRIRDRIALAIRYRLEAVEDKECVRRGTTLFALPQHAGEGTRLVWGTADRIWTALGDSSEDVNWYTKRASLSAVYGATVLYWLGDDTFDSQPTWEFLDRRIEGVMRFEKAKARMRSNPFLKPFTLGPRMVGSQIKPPHARKPLQMPGFLRPNAAKGA</sequence>
<dbReference type="PANTHER" id="PTHR21427">
    <property type="entry name" value="UBIQUINONE BIOSYNTHESIS PROTEIN COQ9, MITOCHONDRIAL"/>
    <property type="match status" value="1"/>
</dbReference>
<keyword evidence="4" id="KW-0809">Transit peptide</keyword>
<dbReference type="NCBIfam" id="TIGR02396">
    <property type="entry name" value="diverge_rpsU"/>
    <property type="match status" value="1"/>
</dbReference>
<evidence type="ECO:0000256" key="5">
    <source>
        <dbReference type="ARBA" id="ARBA00023121"/>
    </source>
</evidence>
<feature type="region of interest" description="Disordered" evidence="7">
    <location>
        <begin position="216"/>
        <end position="238"/>
    </location>
</feature>
<dbReference type="AlphaFoldDB" id="A0A4R2R6L2"/>
<dbReference type="PANTHER" id="PTHR21427:SF19">
    <property type="entry name" value="UBIQUINONE BIOSYNTHESIS PROTEIN COQ9, MITOCHONDRIAL"/>
    <property type="match status" value="1"/>
</dbReference>
<evidence type="ECO:0000256" key="6">
    <source>
        <dbReference type="ARBA" id="ARBA00058104"/>
    </source>
</evidence>
<gene>
    <name evidence="9" type="ORF">EV663_11821</name>
</gene>
<accession>A0A4R2R6L2</accession>
<organism evidence="9 10">
    <name type="scientific">Rhodovulum bhavnagarense</name>
    <dbReference type="NCBI Taxonomy" id="992286"/>
    <lineage>
        <taxon>Bacteria</taxon>
        <taxon>Pseudomonadati</taxon>
        <taxon>Pseudomonadota</taxon>
        <taxon>Alphaproteobacteria</taxon>
        <taxon>Rhodobacterales</taxon>
        <taxon>Paracoccaceae</taxon>
        <taxon>Rhodovulum</taxon>
    </lineage>
</organism>
<keyword evidence="3" id="KW-0831">Ubiquinone biosynthesis</keyword>
<evidence type="ECO:0000256" key="7">
    <source>
        <dbReference type="SAM" id="MobiDB-lite"/>
    </source>
</evidence>
<dbReference type="InterPro" id="IPR013718">
    <property type="entry name" value="COQ9_C"/>
</dbReference>
<comment type="function">
    <text evidence="6">Membrane-associated protein that warps the membrane surface to access and bind aromatic isoprenes with high specificity, including ubiquinone (CoQ) isoprene intermediates and presents them directly to COQ7, therefore facilitating the COQ7-mediated hydroxylase step. Participates in the biosynthesis of coenzyme Q, also named ubiquinone, an essential lipid-soluble electron transporter for aerobic cellular respiration.</text>
</comment>
<evidence type="ECO:0000256" key="2">
    <source>
        <dbReference type="ARBA" id="ARBA00010766"/>
    </source>
</evidence>
<proteinExistence type="inferred from homology"/>